<dbReference type="RefSeq" id="WP_242863360.1">
    <property type="nucleotide sequence ID" value="NZ_JAWGSK010000004.1"/>
</dbReference>
<evidence type="ECO:0008006" key="3">
    <source>
        <dbReference type="Google" id="ProtNLM"/>
    </source>
</evidence>
<evidence type="ECO:0000313" key="2">
    <source>
        <dbReference type="Proteomes" id="UP000070326"/>
    </source>
</evidence>
<dbReference type="SUPFAM" id="SSF102588">
    <property type="entry name" value="LmbE-like"/>
    <property type="match status" value="1"/>
</dbReference>
<protein>
    <recommendedName>
        <fullName evidence="3">PIG-L family deacetylase</fullName>
    </recommendedName>
</protein>
<reference evidence="1 2" key="1">
    <citation type="submission" date="2016-02" db="EMBL/GenBank/DDBJ databases">
        <authorList>
            <person name="Wen L."/>
            <person name="He K."/>
            <person name="Yang H."/>
        </authorList>
    </citation>
    <scope>NUCLEOTIDE SEQUENCE [LARGE SCALE GENOMIC DNA]</scope>
    <source>
        <strain evidence="1 2">MJR8628A</strain>
    </source>
</reference>
<dbReference type="InterPro" id="IPR003737">
    <property type="entry name" value="GlcNAc_PI_deacetylase-related"/>
</dbReference>
<evidence type="ECO:0000313" key="1">
    <source>
        <dbReference type="EMBL" id="KXI11613.1"/>
    </source>
</evidence>
<proteinExistence type="predicted"/>
<dbReference type="STRING" id="1261.HMPREF3195_01322"/>
<accession>A0A135YQI6</accession>
<dbReference type="EMBL" id="LSQZ01000068">
    <property type="protein sequence ID" value="KXI11613.1"/>
    <property type="molecule type" value="Genomic_DNA"/>
</dbReference>
<dbReference type="eggNOG" id="COG2120">
    <property type="taxonomic scope" value="Bacteria"/>
</dbReference>
<dbReference type="PATRIC" id="fig|1261.5.peg.1326"/>
<comment type="caution">
    <text evidence="1">The sequence shown here is derived from an EMBL/GenBank/DDBJ whole genome shotgun (WGS) entry which is preliminary data.</text>
</comment>
<name>A0A135YQI6_9FIRM</name>
<gene>
    <name evidence="1" type="ORF">HMPREF3195_01322</name>
</gene>
<dbReference type="Pfam" id="PF02585">
    <property type="entry name" value="PIG-L"/>
    <property type="match status" value="1"/>
</dbReference>
<organism evidence="1 2">
    <name type="scientific">Peptostreptococcus anaerobius</name>
    <dbReference type="NCBI Taxonomy" id="1261"/>
    <lineage>
        <taxon>Bacteria</taxon>
        <taxon>Bacillati</taxon>
        <taxon>Bacillota</taxon>
        <taxon>Clostridia</taxon>
        <taxon>Peptostreptococcales</taxon>
        <taxon>Peptostreptococcaceae</taxon>
        <taxon>Peptostreptococcus</taxon>
    </lineage>
</organism>
<dbReference type="Gene3D" id="3.40.50.10320">
    <property type="entry name" value="LmbE-like"/>
    <property type="match status" value="1"/>
</dbReference>
<dbReference type="Proteomes" id="UP000070326">
    <property type="component" value="Unassembled WGS sequence"/>
</dbReference>
<dbReference type="AlphaFoldDB" id="A0A135YQI6"/>
<dbReference type="InterPro" id="IPR024078">
    <property type="entry name" value="LmbE-like_dom_sf"/>
</dbReference>
<sequence length="368" mass="43365">MKKNNYIKKKILVFSALIFFCQIFLIKFDCFDGSIDRDKPYDEIEHALSDKSIDDGIVINEKKDARDINETTFKANTKKERIDAKNKKEPYYTLGDIGKAPSRLKPVIIKRPPKGMTVDNINMKPDPTATNDNNMPYKDYVIFYPQHQDDEVLWAGSAIRYAIRSRGADHIFVALVSSGTGHKIFKKNEFKNMTQRQKAEYRNREFMESCRHLGIPKENIFFIYKERGDWRTDFKLERKFALEMEKKYKSVTHITHSYKYDDHFMHRANGQTLYELWEEDKIGDLRFYLKPFLVKYVDASKNILNVYSVNNEEDYTRIKNACKAYKYINPNMLRAGIGYKTDFLSFDSLVYDSSQKSYIIIQNNKKEG</sequence>